<proteinExistence type="predicted"/>
<dbReference type="InterPro" id="IPR029068">
    <property type="entry name" value="Glyas_Bleomycin-R_OHBP_Dase"/>
</dbReference>
<dbReference type="OrthoDB" id="485032at2"/>
<dbReference type="EMBL" id="LDRC01000039">
    <property type="protein sequence ID" value="KTR52031.1"/>
    <property type="molecule type" value="Genomic_DNA"/>
</dbReference>
<comment type="caution">
    <text evidence="1">The sequence shown here is derived from an EMBL/GenBank/DDBJ whole genome shotgun (WGS) entry which is preliminary data.</text>
</comment>
<dbReference type="Proteomes" id="UP000072763">
    <property type="component" value="Unassembled WGS sequence"/>
</dbReference>
<name>A0A147DRI3_9MICO</name>
<sequence length="418" mass="45252">MSLTQNRLVATSYRFRSSATLADIAIGAQDAAPNKATHSPGWGTALDSNEPVRLFGSEPVIGVIEVVNEGPAHQALALRLYWWEYSEAQQNALGLDHRAHEAFRLRAVDVVITPSVLRGHLSVYAITRTADVLEDTVLPAIIELIGTVDEEATLLDGESDLLVDDADFYLWMIDLGRRSAPISGNYELDEIRVVESKDASLRGTALSEGVDTSRFEMLTLIALVGATFGPAKIKVRDTSSLANYDFELTAAGTLAIQTGETYIPETVLRADIGYRAFFDVALSIIPALLTAYRRDRTWGNEGRDDFIRFCRQQLSGPGITLTIAAVDIDESRTFYTEMLGFDSGGAGLALRAGAIRLIPDASCSEPTSFNITSLDAGSIRERLAAAGVPIRDLESSSERGVRFSVTDPGGNTIELSSE</sequence>
<gene>
    <name evidence="1" type="ORF">NS359_08040</name>
</gene>
<dbReference type="AlphaFoldDB" id="A0A147DRI3"/>
<dbReference type="Gene3D" id="3.10.180.10">
    <property type="entry name" value="2,3-Dihydroxybiphenyl 1,2-Dioxygenase, domain 1"/>
    <property type="match status" value="1"/>
</dbReference>
<reference evidence="1 2" key="1">
    <citation type="journal article" date="2016" name="Front. Microbiol.">
        <title>Genomic Resource of Rice Seed Associated Bacteria.</title>
        <authorList>
            <person name="Midha S."/>
            <person name="Bansal K."/>
            <person name="Sharma S."/>
            <person name="Kumar N."/>
            <person name="Patil P.P."/>
            <person name="Chaudhry V."/>
            <person name="Patil P.B."/>
        </authorList>
    </citation>
    <scope>NUCLEOTIDE SEQUENCE [LARGE SCALE GENOMIC DNA]</scope>
    <source>
        <strain evidence="1 2">NS359</strain>
    </source>
</reference>
<evidence type="ECO:0000313" key="2">
    <source>
        <dbReference type="Proteomes" id="UP000072763"/>
    </source>
</evidence>
<protein>
    <submittedName>
        <fullName evidence="1">Uncharacterized protein</fullName>
    </submittedName>
</protein>
<dbReference type="SUPFAM" id="SSF54593">
    <property type="entry name" value="Glyoxalase/Bleomycin resistance protein/Dihydroxybiphenyl dioxygenase"/>
    <property type="match status" value="1"/>
</dbReference>
<organism evidence="1 2">
    <name type="scientific">Curtobacterium oceanosedimentum</name>
    <dbReference type="NCBI Taxonomy" id="465820"/>
    <lineage>
        <taxon>Bacteria</taxon>
        <taxon>Bacillati</taxon>
        <taxon>Actinomycetota</taxon>
        <taxon>Actinomycetes</taxon>
        <taxon>Micrococcales</taxon>
        <taxon>Microbacteriaceae</taxon>
        <taxon>Curtobacterium</taxon>
    </lineage>
</organism>
<dbReference type="PATRIC" id="fig|465820.4.peg.1701"/>
<dbReference type="RefSeq" id="WP_058749684.1">
    <property type="nucleotide sequence ID" value="NZ_LDRC01000039.1"/>
</dbReference>
<evidence type="ECO:0000313" key="1">
    <source>
        <dbReference type="EMBL" id="KTR52031.1"/>
    </source>
</evidence>
<accession>A0A147DRI3</accession>